<evidence type="ECO:0000313" key="4">
    <source>
        <dbReference type="Proteomes" id="UP000188729"/>
    </source>
</evidence>
<dbReference type="RefSeq" id="WP_076742903.1">
    <property type="nucleotide sequence ID" value="NZ_MPSB01000001.1"/>
</dbReference>
<evidence type="ECO:0000256" key="1">
    <source>
        <dbReference type="ARBA" id="ARBA00006484"/>
    </source>
</evidence>
<proteinExistence type="inferred from homology"/>
<dbReference type="Gene3D" id="3.40.50.720">
    <property type="entry name" value="NAD(P)-binding Rossmann-like Domain"/>
    <property type="match status" value="1"/>
</dbReference>
<comment type="caution">
    <text evidence="3">The sequence shown here is derived from an EMBL/GenBank/DDBJ whole genome shotgun (WGS) entry which is preliminary data.</text>
</comment>
<dbReference type="EC" id="1.1.1.100" evidence="3"/>
<comment type="similarity">
    <text evidence="1">Belongs to the short-chain dehydrogenases/reductases (SDR) family.</text>
</comment>
<dbReference type="EMBL" id="MPSB01000001">
    <property type="protein sequence ID" value="ONF97426.1"/>
    <property type="molecule type" value="Genomic_DNA"/>
</dbReference>
<accession>A0A1V2EXN4</accession>
<dbReference type="GO" id="GO:0004316">
    <property type="term" value="F:3-oxoacyl-[acyl-carrier-protein] reductase (NADPH) activity"/>
    <property type="evidence" value="ECO:0007669"/>
    <property type="project" value="UniProtKB-EC"/>
</dbReference>
<reference evidence="3 4" key="1">
    <citation type="submission" date="2016-11" db="EMBL/GenBank/DDBJ databases">
        <title>Genome sequence of Sphingomonas jeddahensis G39.</title>
        <authorList>
            <person name="Poehlein A."/>
            <person name="Wuebbeler J.H."/>
            <person name="Steinbuechel A."/>
            <person name="Daniel R."/>
        </authorList>
    </citation>
    <scope>NUCLEOTIDE SEQUENCE [LARGE SCALE GENOMIC DNA]</scope>
    <source>
        <strain evidence="3 4">G39</strain>
    </source>
</reference>
<name>A0A1V2EXN4_9SPHN</name>
<dbReference type="PANTHER" id="PTHR43639:SF1">
    <property type="entry name" value="SHORT-CHAIN DEHYDROGENASE_REDUCTASE FAMILY PROTEIN"/>
    <property type="match status" value="1"/>
</dbReference>
<dbReference type="PRINTS" id="PR00081">
    <property type="entry name" value="GDHRDH"/>
</dbReference>
<dbReference type="Pfam" id="PF13561">
    <property type="entry name" value="adh_short_C2"/>
    <property type="match status" value="1"/>
</dbReference>
<gene>
    <name evidence="3" type="primary">fabG_1</name>
    <name evidence="3" type="ORF">SPHI_00560</name>
</gene>
<dbReference type="AlphaFoldDB" id="A0A1V2EXN4"/>
<dbReference type="Proteomes" id="UP000188729">
    <property type="component" value="Unassembled WGS sequence"/>
</dbReference>
<dbReference type="InterPro" id="IPR036291">
    <property type="entry name" value="NAD(P)-bd_dom_sf"/>
</dbReference>
<keyword evidence="4" id="KW-1185">Reference proteome</keyword>
<dbReference type="SUPFAM" id="SSF51735">
    <property type="entry name" value="NAD(P)-binding Rossmann-fold domains"/>
    <property type="match status" value="1"/>
</dbReference>
<evidence type="ECO:0000313" key="3">
    <source>
        <dbReference type="EMBL" id="ONF97426.1"/>
    </source>
</evidence>
<dbReference type="PANTHER" id="PTHR43639">
    <property type="entry name" value="OXIDOREDUCTASE, SHORT-CHAIN DEHYDROGENASE/REDUCTASE FAMILY (AFU_ORTHOLOGUE AFUA_5G02870)"/>
    <property type="match status" value="1"/>
</dbReference>
<organism evidence="3 4">
    <name type="scientific">Sphingomonas jeddahensis</name>
    <dbReference type="NCBI Taxonomy" id="1915074"/>
    <lineage>
        <taxon>Bacteria</taxon>
        <taxon>Pseudomonadati</taxon>
        <taxon>Pseudomonadota</taxon>
        <taxon>Alphaproteobacteria</taxon>
        <taxon>Sphingomonadales</taxon>
        <taxon>Sphingomonadaceae</taxon>
        <taxon>Sphingomonas</taxon>
    </lineage>
</organism>
<dbReference type="STRING" id="1915074.SPHI_00560"/>
<dbReference type="OrthoDB" id="9786360at2"/>
<sequence>MSRTVLVTGGAKRLGAAIARACAGAGWRVVIHYGGSQDEARALAAEIGAVTVGGDLGDAAAIDPLFARAIDAAGGPIHALVNNASKFEEDRPEAIDPMLAARLYAINCTAPALLAAALAGQTGLEGGAVVNLLDQKLANPNPDFFSYSLTKYALSGATEMMAMAFAPRVRVNAVAPGLTLPSGDQSVADFADVARENLLRRPVGADQVAAAVLYLLAAPSVTGQTLYVDSGQRFLKRDSDVMFERGRGGLGLG</sequence>
<protein>
    <submittedName>
        <fullName evidence="3">3-oxoacyl-[acyl-carrier-protein] reductase FabG</fullName>
        <ecNumber evidence="3">1.1.1.100</ecNumber>
    </submittedName>
</protein>
<dbReference type="InterPro" id="IPR002347">
    <property type="entry name" value="SDR_fam"/>
</dbReference>
<evidence type="ECO:0000256" key="2">
    <source>
        <dbReference type="ARBA" id="ARBA00023002"/>
    </source>
</evidence>
<keyword evidence="2 3" id="KW-0560">Oxidoreductase</keyword>